<dbReference type="PROSITE" id="PS51257">
    <property type="entry name" value="PROKAR_LIPOPROTEIN"/>
    <property type="match status" value="1"/>
</dbReference>
<organism evidence="2 3">
    <name type="scientific">Rhizoctonia solani</name>
    <dbReference type="NCBI Taxonomy" id="456999"/>
    <lineage>
        <taxon>Eukaryota</taxon>
        <taxon>Fungi</taxon>
        <taxon>Dikarya</taxon>
        <taxon>Basidiomycota</taxon>
        <taxon>Agaricomycotina</taxon>
        <taxon>Agaricomycetes</taxon>
        <taxon>Cantharellales</taxon>
        <taxon>Ceratobasidiaceae</taxon>
        <taxon>Rhizoctonia</taxon>
    </lineage>
</organism>
<sequence length="157" mass="16708">MVAFRTLTNFVPIVLFFGAAACAAPSTLNQRQVPTPNILISYFQDFYFDLSNPLNSAQGENDLTAPAGVAFDDVKEGVRIITSLQSTSFDESTKAQLVTLAGAFLPKIAELCKALTREPIAPAIRGNFAVADANLHTIMIGVSRLTGVSATSLAPEM</sequence>
<gene>
    <name evidence="2" type="ORF">RSOLAG22IIIB_08145</name>
</gene>
<dbReference type="AlphaFoldDB" id="A0A0K6FS59"/>
<accession>A0A0K6FS59</accession>
<reference evidence="2 3" key="1">
    <citation type="submission" date="2015-07" db="EMBL/GenBank/DDBJ databases">
        <authorList>
            <person name="Noorani M."/>
        </authorList>
    </citation>
    <scope>NUCLEOTIDE SEQUENCE [LARGE SCALE GENOMIC DNA]</scope>
    <source>
        <strain evidence="2">BBA 69670</strain>
    </source>
</reference>
<feature type="signal peptide" evidence="1">
    <location>
        <begin position="1"/>
        <end position="23"/>
    </location>
</feature>
<evidence type="ECO:0000313" key="2">
    <source>
        <dbReference type="EMBL" id="CUA68897.1"/>
    </source>
</evidence>
<dbReference type="Proteomes" id="UP000044841">
    <property type="component" value="Unassembled WGS sequence"/>
</dbReference>
<proteinExistence type="predicted"/>
<protein>
    <submittedName>
        <fullName evidence="2">Uncharacterized protein</fullName>
    </submittedName>
</protein>
<feature type="chain" id="PRO_5005502292" evidence="1">
    <location>
        <begin position="24"/>
        <end position="157"/>
    </location>
</feature>
<name>A0A0K6FS59_9AGAM</name>
<evidence type="ECO:0000313" key="3">
    <source>
        <dbReference type="Proteomes" id="UP000044841"/>
    </source>
</evidence>
<keyword evidence="1" id="KW-0732">Signal</keyword>
<dbReference type="EMBL" id="CYGV01000569">
    <property type="protein sequence ID" value="CUA68897.1"/>
    <property type="molecule type" value="Genomic_DNA"/>
</dbReference>
<evidence type="ECO:0000256" key="1">
    <source>
        <dbReference type="SAM" id="SignalP"/>
    </source>
</evidence>
<keyword evidence="3" id="KW-1185">Reference proteome</keyword>